<evidence type="ECO:0000256" key="1">
    <source>
        <dbReference type="SAM" id="SignalP"/>
    </source>
</evidence>
<evidence type="ECO:0000313" key="2">
    <source>
        <dbReference type="EMBL" id="SFS08686.1"/>
    </source>
</evidence>
<dbReference type="AlphaFoldDB" id="A0A1I6LZ14"/>
<keyword evidence="1" id="KW-0732">Signal</keyword>
<feature type="chain" id="PRO_5011442344" evidence="1">
    <location>
        <begin position="30"/>
        <end position="420"/>
    </location>
</feature>
<feature type="signal peptide" evidence="1">
    <location>
        <begin position="1"/>
        <end position="29"/>
    </location>
</feature>
<accession>A0A1I6LZ14</accession>
<dbReference type="EMBL" id="FOZL01000001">
    <property type="protein sequence ID" value="SFS08686.1"/>
    <property type="molecule type" value="Genomic_DNA"/>
</dbReference>
<organism evidence="2 3">
    <name type="scientific">Granulicella pectinivorans</name>
    <dbReference type="NCBI Taxonomy" id="474950"/>
    <lineage>
        <taxon>Bacteria</taxon>
        <taxon>Pseudomonadati</taxon>
        <taxon>Acidobacteriota</taxon>
        <taxon>Terriglobia</taxon>
        <taxon>Terriglobales</taxon>
        <taxon>Acidobacteriaceae</taxon>
        <taxon>Granulicella</taxon>
    </lineage>
</organism>
<gene>
    <name evidence="2" type="ORF">SAMN05421771_1522</name>
</gene>
<dbReference type="Proteomes" id="UP000199024">
    <property type="component" value="Unassembled WGS sequence"/>
</dbReference>
<reference evidence="2 3" key="1">
    <citation type="submission" date="2016-10" db="EMBL/GenBank/DDBJ databases">
        <authorList>
            <person name="de Groot N.N."/>
        </authorList>
    </citation>
    <scope>NUCLEOTIDE SEQUENCE [LARGE SCALE GENOMIC DNA]</scope>
    <source>
        <strain evidence="2 3">DSM 21001</strain>
    </source>
</reference>
<sequence length="420" mass="45937">MPTNGNRRFLLVSAALASLALSLVQPMPAQQYGTLTNETLNRIPDPGVRLDLYLFRANPAVLQEKFFLRYFIALNNCNNTAVEKALDNELDYPALASYYQTHAAEILGALPDTVELSLYGGSGRMLAGMFEEQLKLGEYDTSTGSFPIILDTKRDNQGSANGQTTVSLGSLFKRHQEAAQQNHAVNLSGNIGVGLNRARSLASCPVADRVLRSWSGPQVMMPTYTVLYDRTGFDTLPMDVDAARTYINSHPALHRTVMLSIDFHLQNKADVRAAGFGGRGISSVTFPGKIARVTVIDSSALPLGFLADDHSLPLPVVPAAPSSPAEKLAATRDAAFVYERETVCHWDMSGYQLTALQTMESRIHSTGTPQERQEWDSVVAREYSLLGAKRIYGYCALPGARAQYDSILMRVWPNGPIAHP</sequence>
<dbReference type="RefSeq" id="WP_089838087.1">
    <property type="nucleotide sequence ID" value="NZ_FOZL01000001.1"/>
</dbReference>
<name>A0A1I6LZ14_9BACT</name>
<keyword evidence="3" id="KW-1185">Reference proteome</keyword>
<evidence type="ECO:0000313" key="3">
    <source>
        <dbReference type="Proteomes" id="UP000199024"/>
    </source>
</evidence>
<proteinExistence type="predicted"/>
<protein>
    <submittedName>
        <fullName evidence="2">Uncharacterized protein</fullName>
    </submittedName>
</protein>